<dbReference type="CDD" id="cd00613">
    <property type="entry name" value="GDC-P"/>
    <property type="match status" value="1"/>
</dbReference>
<keyword evidence="3 6" id="KW-0663">Pyridoxal phosphate</keyword>
<dbReference type="GO" id="GO:0005960">
    <property type="term" value="C:glycine cleavage complex"/>
    <property type="evidence" value="ECO:0007669"/>
    <property type="project" value="TreeGrafter"/>
</dbReference>
<keyword evidence="4 7" id="KW-0560">Oxidoreductase</keyword>
<dbReference type="GO" id="GO:0016594">
    <property type="term" value="F:glycine binding"/>
    <property type="evidence" value="ECO:0007669"/>
    <property type="project" value="TreeGrafter"/>
</dbReference>
<dbReference type="GO" id="GO:0004375">
    <property type="term" value="F:glycine dehydrogenase (decarboxylating) activity"/>
    <property type="evidence" value="ECO:0007669"/>
    <property type="project" value="UniProtKB-UniRule"/>
</dbReference>
<dbReference type="GO" id="GO:0005739">
    <property type="term" value="C:mitochondrion"/>
    <property type="evidence" value="ECO:0007669"/>
    <property type="project" value="UniProtKB-SubCell"/>
</dbReference>
<dbReference type="SUPFAM" id="SSF53383">
    <property type="entry name" value="PLP-dependent transferases"/>
    <property type="match status" value="2"/>
</dbReference>
<evidence type="ECO:0000256" key="6">
    <source>
        <dbReference type="PIRSR" id="PIRSR603437-50"/>
    </source>
</evidence>
<evidence type="ECO:0000256" key="3">
    <source>
        <dbReference type="ARBA" id="ARBA00022898"/>
    </source>
</evidence>
<comment type="subcellular location">
    <subcellularLocation>
        <location evidence="7">Mitochondrion</location>
    </subcellularLocation>
</comment>
<dbReference type="Pfam" id="PF21478">
    <property type="entry name" value="GcvP2_C"/>
    <property type="match status" value="1"/>
</dbReference>
<name>A0A8T0LLG6_9STRA</name>
<dbReference type="EC" id="1.4.4.2" evidence="7"/>
<protein>
    <recommendedName>
        <fullName evidence="7">Glycine cleavage system P protein</fullName>
        <ecNumber evidence="7">1.4.4.2</ecNumber>
    </recommendedName>
</protein>
<dbReference type="FunFam" id="3.40.640.10:FF:000005">
    <property type="entry name" value="Glycine dehydrogenase (decarboxylating), mitochondrial"/>
    <property type="match status" value="1"/>
</dbReference>
<evidence type="ECO:0000256" key="4">
    <source>
        <dbReference type="ARBA" id="ARBA00023002"/>
    </source>
</evidence>
<dbReference type="Proteomes" id="UP000785171">
    <property type="component" value="Unassembled WGS sequence"/>
</dbReference>
<dbReference type="Pfam" id="PF02347">
    <property type="entry name" value="GDC-P"/>
    <property type="match status" value="2"/>
</dbReference>
<dbReference type="HAMAP" id="MF_00711">
    <property type="entry name" value="GcvP"/>
    <property type="match status" value="1"/>
</dbReference>
<sequence>MGIIFNEANYKRSLRAIETTEDGDGDDDDEDDEERLLRLDKLSEKVQLAKMRRSAKKDIKAVNKIKAAQSAAAKKLAIQKETETRLINGWLVEKKTPDEVYKILDLEKLDNRAKESKNYPIYQRYGEACHLKMRSRMNGLVQVYFDMVETPFALLSQVMLLQRVLSVRRVALARAFRAFSTSSSYAPVDAFLHRHLGVSSEKDREAMLKTIGFPSVDALVDATVPPEIRLQTPLNLPPPLSESEALAKLKTLADKNAQLKSFIGMGFNDTLTPAPIKRHILENPGWYTSYTPYQAEVSQGRLEMLLNFQTMVLELTGLEFANASLLDEATAAAEAMALAHGNFNGKRGKFFVAKDAHPQTIGMMQTRASNQGIELVVGDPKTDLDLTDAEYSGVLIQYPTSFGSVNNYQEFVDAAHKSKLVVAVATDLLSLTQLTPPGEWGADIALGSAQRFGVPMMYGGPHAAFLATTKKYHRKMPGRIIGVSVDARGEPSVRMAMQTREQHIRRDKATSNICTAQALLANMAAAYAIYHGPEGLKAIATRANLYAATLVAGLEKFSPQCQVVNGQAFFDTLEIDVSRTSKSASEVAAEATKRGVNVRVIDEQRVGVSMGESVDLEDLKKLLLAFGVAENDLPKDLSEGLGARAHEIQQTSIPEELRRTTPYLEHKIFHKYRSETELTRYLKQLEDKDLALNRSMISLGSCTMKLNAVAELAPISWPEFTNLHPFVPEDQSVGYRELIESLNHSLAVITGFSAVSTQPQSGAQGEYAGLLTIRSYQRACGQGHRNVCLIPVSAHGTNPASAVMAGMKVVVVKSDANGHVDREDLAAKAAEHADNLSAFMITYPSTFGMFEPGIKDMVDLIHSHGAQVYMDGANMNAQVALCNPGGIGADVCHLNLHKTFCIPHGGGGPGVGSIGVAAHLAPYLPGHSVVPTGGEGDYTVKKTESAVSGSPFGSAGILPIPWMYINMLGETGLKQATSIAILNANYMAKKLEQHYEVVFRSSNGTCAHEFIIDMRPFKEFGIVEEDVAKRLQDFGFHSPTMSWPVPGTLMIEPTESESKAEMDRFCEALAIIRREIEDVATGVIAAEDSPLKHAPHTVDQVTAAEWTRKYSREQAAFPAPWHQGGKNKTYWPPVGRVDNVHGDRHLVCSCPPLSDYE</sequence>
<dbReference type="InterPro" id="IPR020581">
    <property type="entry name" value="GDC_P"/>
</dbReference>
<comment type="cofactor">
    <cofactor evidence="1 6 7">
        <name>pyridoxal 5'-phosphate</name>
        <dbReference type="ChEBI" id="CHEBI:597326"/>
    </cofactor>
</comment>
<dbReference type="EMBL" id="JPWV03000678">
    <property type="protein sequence ID" value="KAG2506600.1"/>
    <property type="molecule type" value="Genomic_DNA"/>
</dbReference>
<dbReference type="GO" id="GO:0019464">
    <property type="term" value="P:glycine decarboxylation via glycine cleavage system"/>
    <property type="evidence" value="ECO:0007669"/>
    <property type="project" value="TreeGrafter"/>
</dbReference>
<keyword evidence="7" id="KW-0809">Transit peptide</keyword>
<dbReference type="InterPro" id="IPR015422">
    <property type="entry name" value="PyrdxlP-dep_Trfase_small"/>
</dbReference>
<accession>A0A8T0LLG6</accession>
<dbReference type="PANTHER" id="PTHR11773">
    <property type="entry name" value="GLYCINE DEHYDROGENASE, DECARBOXYLATING"/>
    <property type="match status" value="1"/>
</dbReference>
<comment type="similarity">
    <text evidence="2 7">Belongs to the GcvP family.</text>
</comment>
<evidence type="ECO:0000256" key="2">
    <source>
        <dbReference type="ARBA" id="ARBA00010756"/>
    </source>
</evidence>
<dbReference type="InterPro" id="IPR003437">
    <property type="entry name" value="GcvP"/>
</dbReference>
<comment type="catalytic activity">
    <reaction evidence="5 7">
        <text>N(6)-[(R)-lipoyl]-L-lysyl-[glycine-cleavage complex H protein] + glycine + H(+) = N(6)-[(R)-S(8)-aminomethyldihydrolipoyl]-L-lysyl-[glycine-cleavage complex H protein] + CO2</text>
        <dbReference type="Rhea" id="RHEA:24304"/>
        <dbReference type="Rhea" id="RHEA-COMP:10494"/>
        <dbReference type="Rhea" id="RHEA-COMP:10495"/>
        <dbReference type="ChEBI" id="CHEBI:15378"/>
        <dbReference type="ChEBI" id="CHEBI:16526"/>
        <dbReference type="ChEBI" id="CHEBI:57305"/>
        <dbReference type="ChEBI" id="CHEBI:83099"/>
        <dbReference type="ChEBI" id="CHEBI:83143"/>
        <dbReference type="EC" id="1.4.4.2"/>
    </reaction>
</comment>
<organism evidence="10 11">
    <name type="scientific">Phytophthora kernoviae</name>
    <dbReference type="NCBI Taxonomy" id="325452"/>
    <lineage>
        <taxon>Eukaryota</taxon>
        <taxon>Sar</taxon>
        <taxon>Stramenopiles</taxon>
        <taxon>Oomycota</taxon>
        <taxon>Peronosporomycetes</taxon>
        <taxon>Peronosporales</taxon>
        <taxon>Peronosporaceae</taxon>
        <taxon>Phytophthora</taxon>
    </lineage>
</organism>
<gene>
    <name evidence="10" type="ORF">JM16_008512</name>
</gene>
<feature type="domain" description="Glycine cleavage system P-protein N-terminal" evidence="8">
    <location>
        <begin position="193"/>
        <end position="625"/>
    </location>
</feature>
<evidence type="ECO:0000256" key="7">
    <source>
        <dbReference type="RuleBase" id="RU364056"/>
    </source>
</evidence>
<dbReference type="Gene3D" id="3.40.640.10">
    <property type="entry name" value="Type I PLP-dependent aspartate aminotransferase-like (Major domain)"/>
    <property type="match status" value="2"/>
</dbReference>
<evidence type="ECO:0000259" key="9">
    <source>
        <dbReference type="Pfam" id="PF21478"/>
    </source>
</evidence>
<feature type="modified residue" description="N6-(pyridoxal phosphate)lysine" evidence="6">
    <location>
        <position position="898"/>
    </location>
</feature>
<comment type="function">
    <text evidence="7">The glycine cleavage system catalyzes the degradation of glycine.</text>
</comment>
<evidence type="ECO:0000256" key="1">
    <source>
        <dbReference type="ARBA" id="ARBA00001933"/>
    </source>
</evidence>
<evidence type="ECO:0000313" key="11">
    <source>
        <dbReference type="Proteomes" id="UP000785171"/>
    </source>
</evidence>
<feature type="domain" description="Glycine cleavage system P-protein N-terminal" evidence="8">
    <location>
        <begin position="647"/>
        <end position="929"/>
    </location>
</feature>
<reference evidence="10" key="1">
    <citation type="journal article" date="2015" name="Genom Data">
        <title>Genome sequences of six Phytophthora species associated with forests in New Zealand.</title>
        <authorList>
            <person name="Studholme D.J."/>
            <person name="McDougal R.L."/>
            <person name="Sambles C."/>
            <person name="Hansen E."/>
            <person name="Hardy G."/>
            <person name="Grant M."/>
            <person name="Ganley R.J."/>
            <person name="Williams N.M."/>
        </authorList>
    </citation>
    <scope>NUCLEOTIDE SEQUENCE</scope>
    <source>
        <strain evidence="10">NZFS 2646</strain>
    </source>
</reference>
<feature type="domain" description="Glycine dehydrogenase C-terminal" evidence="9">
    <location>
        <begin position="976"/>
        <end position="1096"/>
    </location>
</feature>
<dbReference type="InterPro" id="IPR049315">
    <property type="entry name" value="GDC-P_N"/>
</dbReference>
<proteinExistence type="inferred from homology"/>
<dbReference type="FunFam" id="3.40.640.10:FF:000007">
    <property type="entry name" value="glycine dehydrogenase (Decarboxylating), mitochondrial"/>
    <property type="match status" value="1"/>
</dbReference>
<keyword evidence="7" id="KW-0496">Mitochondrion</keyword>
<evidence type="ECO:0000256" key="5">
    <source>
        <dbReference type="ARBA" id="ARBA00049026"/>
    </source>
</evidence>
<dbReference type="GO" id="GO:0030170">
    <property type="term" value="F:pyridoxal phosphate binding"/>
    <property type="evidence" value="ECO:0007669"/>
    <property type="project" value="TreeGrafter"/>
</dbReference>
<dbReference type="InterPro" id="IPR049316">
    <property type="entry name" value="GDC-P_C"/>
</dbReference>
<dbReference type="InterPro" id="IPR015424">
    <property type="entry name" value="PyrdxlP-dep_Trfase"/>
</dbReference>
<dbReference type="PANTHER" id="PTHR11773:SF1">
    <property type="entry name" value="GLYCINE DEHYDROGENASE (DECARBOXYLATING), MITOCHONDRIAL"/>
    <property type="match status" value="1"/>
</dbReference>
<dbReference type="InterPro" id="IPR015421">
    <property type="entry name" value="PyrdxlP-dep_Trfase_major"/>
</dbReference>
<evidence type="ECO:0000259" key="8">
    <source>
        <dbReference type="Pfam" id="PF02347"/>
    </source>
</evidence>
<dbReference type="NCBIfam" id="NF001696">
    <property type="entry name" value="PRK00451.1"/>
    <property type="match status" value="1"/>
</dbReference>
<dbReference type="AlphaFoldDB" id="A0A8T0LLG6"/>
<comment type="subunit">
    <text evidence="7">The glycine cleavage system is composed of four proteins: P, T, L and H.</text>
</comment>
<evidence type="ECO:0000313" key="10">
    <source>
        <dbReference type="EMBL" id="KAG2506600.1"/>
    </source>
</evidence>
<reference evidence="10" key="2">
    <citation type="submission" date="2020-06" db="EMBL/GenBank/DDBJ databases">
        <authorList>
            <person name="Studholme D.J."/>
        </authorList>
    </citation>
    <scope>NUCLEOTIDE SEQUENCE</scope>
    <source>
        <strain evidence="10">NZFS 2646</strain>
    </source>
</reference>
<comment type="caution">
    <text evidence="10">The sequence shown here is derived from an EMBL/GenBank/DDBJ whole genome shotgun (WGS) entry which is preliminary data.</text>
</comment>
<dbReference type="FunFam" id="3.90.1150.10:FF:000007">
    <property type="entry name" value="Glycine dehydrogenase (decarboxylating), mitochondrial"/>
    <property type="match status" value="1"/>
</dbReference>
<dbReference type="NCBIfam" id="TIGR00461">
    <property type="entry name" value="gcvP"/>
    <property type="match status" value="1"/>
</dbReference>
<dbReference type="Gene3D" id="3.90.1150.10">
    <property type="entry name" value="Aspartate Aminotransferase, domain 1"/>
    <property type="match status" value="2"/>
</dbReference>